<evidence type="ECO:0000313" key="2">
    <source>
        <dbReference type="EMBL" id="KAK5836985.1"/>
    </source>
</evidence>
<evidence type="ECO:0000259" key="1">
    <source>
        <dbReference type="Pfam" id="PF13966"/>
    </source>
</evidence>
<sequence>MLLVIDLPVARIGEDFLKLKDIVARLPAGNIATLKILEEIRVKNNKVPWHKLIRFALHIPKHSIIAWMVVLNRLPTKDKLSSQGLNVDMVCLLCNRADESRDHML</sequence>
<keyword evidence="3" id="KW-1185">Reference proteome</keyword>
<dbReference type="Proteomes" id="UP001358586">
    <property type="component" value="Chromosome 4"/>
</dbReference>
<reference evidence="2 3" key="1">
    <citation type="submission" date="2023-03" db="EMBL/GenBank/DDBJ databases">
        <title>WGS of Gossypium arboreum.</title>
        <authorList>
            <person name="Yu D."/>
        </authorList>
    </citation>
    <scope>NUCLEOTIDE SEQUENCE [LARGE SCALE GENOMIC DNA]</scope>
    <source>
        <tissue evidence="2">Leaf</tissue>
    </source>
</reference>
<proteinExistence type="predicted"/>
<accession>A0ABR0QCE6</accession>
<comment type="caution">
    <text evidence="2">The sequence shown here is derived from an EMBL/GenBank/DDBJ whole genome shotgun (WGS) entry which is preliminary data.</text>
</comment>
<organism evidence="2 3">
    <name type="scientific">Gossypium arboreum</name>
    <name type="common">Tree cotton</name>
    <name type="synonym">Gossypium nanking</name>
    <dbReference type="NCBI Taxonomy" id="29729"/>
    <lineage>
        <taxon>Eukaryota</taxon>
        <taxon>Viridiplantae</taxon>
        <taxon>Streptophyta</taxon>
        <taxon>Embryophyta</taxon>
        <taxon>Tracheophyta</taxon>
        <taxon>Spermatophyta</taxon>
        <taxon>Magnoliopsida</taxon>
        <taxon>eudicotyledons</taxon>
        <taxon>Gunneridae</taxon>
        <taxon>Pentapetalae</taxon>
        <taxon>rosids</taxon>
        <taxon>malvids</taxon>
        <taxon>Malvales</taxon>
        <taxon>Malvaceae</taxon>
        <taxon>Malvoideae</taxon>
        <taxon>Gossypium</taxon>
    </lineage>
</organism>
<evidence type="ECO:0000313" key="3">
    <source>
        <dbReference type="Proteomes" id="UP001358586"/>
    </source>
</evidence>
<dbReference type="InterPro" id="IPR026960">
    <property type="entry name" value="RVT-Znf"/>
</dbReference>
<feature type="domain" description="Reverse transcriptase zinc-binding" evidence="1">
    <location>
        <begin position="38"/>
        <end position="105"/>
    </location>
</feature>
<dbReference type="EMBL" id="JARKNE010000004">
    <property type="protein sequence ID" value="KAK5836985.1"/>
    <property type="molecule type" value="Genomic_DNA"/>
</dbReference>
<name>A0ABR0QCE6_GOSAR</name>
<dbReference type="Pfam" id="PF13966">
    <property type="entry name" value="zf-RVT"/>
    <property type="match status" value="1"/>
</dbReference>
<gene>
    <name evidence="2" type="ORF">PVK06_012791</name>
</gene>
<protein>
    <recommendedName>
        <fullName evidence="1">Reverse transcriptase zinc-binding domain-containing protein</fullName>
    </recommendedName>
</protein>